<comment type="caution">
    <text evidence="2">The sequence shown here is derived from an EMBL/GenBank/DDBJ whole genome shotgun (WGS) entry which is preliminary data.</text>
</comment>
<keyword evidence="3" id="KW-1185">Reference proteome</keyword>
<evidence type="ECO:0000313" key="3">
    <source>
        <dbReference type="Proteomes" id="UP000812440"/>
    </source>
</evidence>
<dbReference type="InterPro" id="IPR026194">
    <property type="entry name" value="PrRP"/>
</dbReference>
<sequence length="110" mass="13199">MNYYPCHRAHQWSSKPKLCSLYIFLLVMSLSIISAQSSYFNYQIDKRSPDIDPYWYVDRGVRLIGRFGKRQLKLKSTLQPKLRFLLEQFLDHLKKHGVLQINKIHDDITW</sequence>
<evidence type="ECO:0000256" key="1">
    <source>
        <dbReference type="SAM" id="Phobius"/>
    </source>
</evidence>
<dbReference type="AlphaFoldDB" id="A0A8T2JGZ8"/>
<reference evidence="2" key="1">
    <citation type="thesis" date="2020" institute="ProQuest LLC" country="789 East Eisenhower Parkway, Ann Arbor, MI, USA">
        <title>Comparative Genomics and Chromosome Evolution.</title>
        <authorList>
            <person name="Mudd A.B."/>
        </authorList>
    </citation>
    <scope>NUCLEOTIDE SEQUENCE</scope>
    <source>
        <strain evidence="2">Female2</strain>
        <tissue evidence="2">Blood</tissue>
    </source>
</reference>
<evidence type="ECO:0000313" key="2">
    <source>
        <dbReference type="EMBL" id="KAG8442817.1"/>
    </source>
</evidence>
<keyword evidence="1" id="KW-1133">Transmembrane helix</keyword>
<proteinExistence type="predicted"/>
<dbReference type="Pfam" id="PF15172">
    <property type="entry name" value="Prolactin_RP"/>
    <property type="match status" value="1"/>
</dbReference>
<keyword evidence="1" id="KW-0812">Transmembrane</keyword>
<organism evidence="2 3">
    <name type="scientific">Hymenochirus boettgeri</name>
    <name type="common">Congo dwarf clawed frog</name>
    <dbReference type="NCBI Taxonomy" id="247094"/>
    <lineage>
        <taxon>Eukaryota</taxon>
        <taxon>Metazoa</taxon>
        <taxon>Chordata</taxon>
        <taxon>Craniata</taxon>
        <taxon>Vertebrata</taxon>
        <taxon>Euteleostomi</taxon>
        <taxon>Amphibia</taxon>
        <taxon>Batrachia</taxon>
        <taxon>Anura</taxon>
        <taxon>Pipoidea</taxon>
        <taxon>Pipidae</taxon>
        <taxon>Pipinae</taxon>
        <taxon>Hymenochirus</taxon>
    </lineage>
</organism>
<dbReference type="GO" id="GO:0005179">
    <property type="term" value="F:hormone activity"/>
    <property type="evidence" value="ECO:0007669"/>
    <property type="project" value="InterPro"/>
</dbReference>
<feature type="transmembrane region" description="Helical" evidence="1">
    <location>
        <begin position="21"/>
        <end position="40"/>
    </location>
</feature>
<dbReference type="PANTHER" id="PTHR17206:SF0">
    <property type="entry name" value="PRRP PROTEIN"/>
    <property type="match status" value="1"/>
</dbReference>
<name>A0A8T2JGZ8_9PIPI</name>
<protein>
    <submittedName>
        <fullName evidence="2">Uncharacterized protein</fullName>
    </submittedName>
</protein>
<dbReference type="EMBL" id="JAACNH010000005">
    <property type="protein sequence ID" value="KAG8442817.1"/>
    <property type="molecule type" value="Genomic_DNA"/>
</dbReference>
<dbReference type="PANTHER" id="PTHR17206">
    <property type="entry name" value="PROLACTIN-RELEASING PEPTIDE"/>
    <property type="match status" value="1"/>
</dbReference>
<keyword evidence="1" id="KW-0472">Membrane</keyword>
<gene>
    <name evidence="2" type="ORF">GDO86_011579</name>
</gene>
<dbReference type="Proteomes" id="UP000812440">
    <property type="component" value="Chromosome 6"/>
</dbReference>
<accession>A0A8T2JGZ8</accession>
<dbReference type="OrthoDB" id="8587277at2759"/>